<name>A0AC61Y4W9_9FLAO</name>
<keyword evidence="2" id="KW-1185">Reference proteome</keyword>
<dbReference type="Proteomes" id="UP000356253">
    <property type="component" value="Unassembled WGS sequence"/>
</dbReference>
<proteinExistence type="predicted"/>
<organism evidence="1 2">
    <name type="scientific">Mesonia oceanica</name>
    <dbReference type="NCBI Taxonomy" id="2687242"/>
    <lineage>
        <taxon>Bacteria</taxon>
        <taxon>Pseudomonadati</taxon>
        <taxon>Bacteroidota</taxon>
        <taxon>Flavobacteriia</taxon>
        <taxon>Flavobacteriales</taxon>
        <taxon>Flavobacteriaceae</taxon>
        <taxon>Mesonia</taxon>
    </lineage>
</organism>
<sequence length="130" mass="15657">MLLNSNLEKISETKTLCIKKDLMALRHWLTKLEENHQELDYLQLIHKKIIQDSETAYNLQQVRRKNTLAFASLCKYEQELKKVLEYSYGMYDLGLANHHEKKRVEFINTDKSFFDFKISFYKKLSKYSIR</sequence>
<accession>A0AC61Y4W9</accession>
<reference evidence="1" key="1">
    <citation type="submission" date="2019-09" db="EMBL/GenBank/DDBJ databases">
        <authorList>
            <person name="Rodrigo-Torres L."/>
            <person name="Arahal R. D."/>
            <person name="Lucena T."/>
        </authorList>
    </citation>
    <scope>NUCLEOTIDE SEQUENCE</scope>
    <source>
        <strain evidence="1">ISS653</strain>
    </source>
</reference>
<gene>
    <name evidence="1" type="ORF">FVB9532_00481</name>
</gene>
<protein>
    <submittedName>
        <fullName evidence="1">Uncharacterized protein</fullName>
    </submittedName>
</protein>
<comment type="caution">
    <text evidence="1">The sequence shown here is derived from an EMBL/GenBank/DDBJ whole genome shotgun (WGS) entry which is preliminary data.</text>
</comment>
<evidence type="ECO:0000313" key="1">
    <source>
        <dbReference type="EMBL" id="VVU99229.1"/>
    </source>
</evidence>
<evidence type="ECO:0000313" key="2">
    <source>
        <dbReference type="Proteomes" id="UP000356253"/>
    </source>
</evidence>
<dbReference type="EMBL" id="CABVMM010000002">
    <property type="protein sequence ID" value="VVU99229.1"/>
    <property type="molecule type" value="Genomic_DNA"/>
</dbReference>